<dbReference type="InterPro" id="IPR008538">
    <property type="entry name" value="Uma2"/>
</dbReference>
<dbReference type="PANTHER" id="PTHR35400">
    <property type="entry name" value="SLR1083 PROTEIN"/>
    <property type="match status" value="1"/>
</dbReference>
<dbReference type="RefSeq" id="WP_184937751.1">
    <property type="nucleotide sequence ID" value="NZ_JACHJV010000001.1"/>
</dbReference>
<organism evidence="2 3">
    <name type="scientific">Kitasatospora kifunensis</name>
    <name type="common">Streptomyces kifunensis</name>
    <dbReference type="NCBI Taxonomy" id="58351"/>
    <lineage>
        <taxon>Bacteria</taxon>
        <taxon>Bacillati</taxon>
        <taxon>Actinomycetota</taxon>
        <taxon>Actinomycetes</taxon>
        <taxon>Kitasatosporales</taxon>
        <taxon>Streptomycetaceae</taxon>
        <taxon>Kitasatospora</taxon>
    </lineage>
</organism>
<name>A0A7W7R5B6_KITKI</name>
<evidence type="ECO:0000313" key="3">
    <source>
        <dbReference type="Proteomes" id="UP000540506"/>
    </source>
</evidence>
<dbReference type="PANTHER" id="PTHR35400:SF3">
    <property type="entry name" value="SLL1072 PROTEIN"/>
    <property type="match status" value="1"/>
</dbReference>
<keyword evidence="3" id="KW-1185">Reference proteome</keyword>
<dbReference type="InterPro" id="IPR012296">
    <property type="entry name" value="Nuclease_put_TT1808"/>
</dbReference>
<dbReference type="GO" id="GO:0004519">
    <property type="term" value="F:endonuclease activity"/>
    <property type="evidence" value="ECO:0007669"/>
    <property type="project" value="UniProtKB-KW"/>
</dbReference>
<keyword evidence="2" id="KW-0540">Nuclease</keyword>
<feature type="domain" description="Putative restriction endonuclease" evidence="1">
    <location>
        <begin position="12"/>
        <end position="182"/>
    </location>
</feature>
<keyword evidence="2" id="KW-0378">Hydrolase</keyword>
<accession>A0A7W7R5B6</accession>
<gene>
    <name evidence="2" type="ORF">FHR34_004497</name>
</gene>
<dbReference type="EMBL" id="JACHJV010000001">
    <property type="protein sequence ID" value="MBB4925504.1"/>
    <property type="molecule type" value="Genomic_DNA"/>
</dbReference>
<sequence length="194" mass="20879">MSAAIVEPVTGWEELVRIWEETDAPEGCKVEIIEGIVTVAPPPANDHNDTADELQRVLYGSIGRDVGIYQTQGISLPDSMGIYIPDIVVLPKTALRQPGNRVPAAEALLIAEITSPNNAEHDRKKKLWGYAHADVPLYLLIDPHACAGPTITLYSSPENGSYRESTAVPFGKAVTLPEPFGIVVDTGVFPVPQG</sequence>
<keyword evidence="2" id="KW-0255">Endonuclease</keyword>
<reference evidence="2 3" key="1">
    <citation type="submission" date="2020-08" db="EMBL/GenBank/DDBJ databases">
        <title>Sequencing the genomes of 1000 actinobacteria strains.</title>
        <authorList>
            <person name="Klenk H.-P."/>
        </authorList>
    </citation>
    <scope>NUCLEOTIDE SEQUENCE [LARGE SCALE GENOMIC DNA]</scope>
    <source>
        <strain evidence="2 3">DSM 41654</strain>
    </source>
</reference>
<protein>
    <submittedName>
        <fullName evidence="2">Uma2 family endonuclease</fullName>
    </submittedName>
</protein>
<dbReference type="SUPFAM" id="SSF52980">
    <property type="entry name" value="Restriction endonuclease-like"/>
    <property type="match status" value="1"/>
</dbReference>
<comment type="caution">
    <text evidence="2">The sequence shown here is derived from an EMBL/GenBank/DDBJ whole genome shotgun (WGS) entry which is preliminary data.</text>
</comment>
<dbReference type="Pfam" id="PF05685">
    <property type="entry name" value="Uma2"/>
    <property type="match status" value="1"/>
</dbReference>
<evidence type="ECO:0000313" key="2">
    <source>
        <dbReference type="EMBL" id="MBB4925504.1"/>
    </source>
</evidence>
<dbReference type="AlphaFoldDB" id="A0A7W7R5B6"/>
<proteinExistence type="predicted"/>
<dbReference type="CDD" id="cd06260">
    <property type="entry name" value="DUF820-like"/>
    <property type="match status" value="1"/>
</dbReference>
<dbReference type="Proteomes" id="UP000540506">
    <property type="component" value="Unassembled WGS sequence"/>
</dbReference>
<evidence type="ECO:0000259" key="1">
    <source>
        <dbReference type="Pfam" id="PF05685"/>
    </source>
</evidence>
<dbReference type="InterPro" id="IPR011335">
    <property type="entry name" value="Restrct_endonuc-II-like"/>
</dbReference>
<dbReference type="Gene3D" id="3.90.1570.10">
    <property type="entry name" value="tt1808, chain A"/>
    <property type="match status" value="1"/>
</dbReference>